<evidence type="ECO:0000256" key="1">
    <source>
        <dbReference type="SAM" id="MobiDB-lite"/>
    </source>
</evidence>
<comment type="caution">
    <text evidence="3">The sequence shown here is derived from an EMBL/GenBank/DDBJ whole genome shotgun (WGS) entry which is preliminary data.</text>
</comment>
<sequence length="445" mass="49919">MREKSKLLVLFVVIGCMFAIMAACSNSSTPTEGEADKDGAGNEQAKDEDENTEPVTIRWAHQGGEEPFMESYGDLLKEKFPNVTIEVQDATTDHPETLEDVIAADKSPDVLTMPKLTHTNFLENLGLAYNMDEVIEKTGFDLSRLEPSIVEYARRQDPNDEMGLLIIPNSRPTFALHYNKDVFDTFGVDYPEDGMTWEEVVELAKDLTGERNGVEYRGLDLDVPYDAWTQFSTQAVDPETDEVNISGNDAYKRFFQMIEDTISIPGNYPTEEPGSLLMNWGAEFGKDNVAMAPSGTNWGWVEKDNIDIATYPVWEGYEGLNPQPNAGGFAITEPSEHKELIMKMIEYLLSDEVQMEKSKQGETSILVNPDVQAVFGEGKPEISDKHLESLFANGYATGPDNPAKYGSIPWGEFQEFANSGKDVNEYLRQYEEEMEELVKQQKAKE</sequence>
<proteinExistence type="predicted"/>
<keyword evidence="4" id="KW-1185">Reference proteome</keyword>
<feature type="region of interest" description="Disordered" evidence="1">
    <location>
        <begin position="27"/>
        <end position="54"/>
    </location>
</feature>
<evidence type="ECO:0000256" key="2">
    <source>
        <dbReference type="SAM" id="SignalP"/>
    </source>
</evidence>
<dbReference type="PROSITE" id="PS51257">
    <property type="entry name" value="PROKAR_LIPOPROTEIN"/>
    <property type="match status" value="1"/>
</dbReference>
<feature type="chain" id="PRO_5046770559" evidence="2">
    <location>
        <begin position="23"/>
        <end position="445"/>
    </location>
</feature>
<dbReference type="RefSeq" id="WP_158321941.1">
    <property type="nucleotide sequence ID" value="NZ_BORB01000007.1"/>
</dbReference>
<dbReference type="EMBL" id="BORB01000007">
    <property type="protein sequence ID" value="GIN56903.1"/>
    <property type="molecule type" value="Genomic_DNA"/>
</dbReference>
<dbReference type="Gene3D" id="3.40.190.10">
    <property type="entry name" value="Periplasmic binding protein-like II"/>
    <property type="match status" value="1"/>
</dbReference>
<name>A0ABQ4KG02_9BACI</name>
<protein>
    <submittedName>
        <fullName evidence="3">ABC transporter substrate-binding protein</fullName>
    </submittedName>
</protein>
<feature type="signal peptide" evidence="2">
    <location>
        <begin position="1"/>
        <end position="22"/>
    </location>
</feature>
<evidence type="ECO:0000313" key="4">
    <source>
        <dbReference type="Proteomes" id="UP000679950"/>
    </source>
</evidence>
<dbReference type="Proteomes" id="UP000679950">
    <property type="component" value="Unassembled WGS sequence"/>
</dbReference>
<gene>
    <name evidence="3" type="ORF">J8TS2_12220</name>
</gene>
<dbReference type="InterPro" id="IPR006059">
    <property type="entry name" value="SBP"/>
</dbReference>
<reference evidence="3 4" key="1">
    <citation type="submission" date="2021-03" db="EMBL/GenBank/DDBJ databases">
        <title>Antimicrobial resistance genes in bacteria isolated from Japanese honey, and their potential for conferring macrolide and lincosamide resistance in the American foulbrood pathogen Paenibacillus larvae.</title>
        <authorList>
            <person name="Okamoto M."/>
            <person name="Kumagai M."/>
            <person name="Kanamori H."/>
            <person name="Takamatsu D."/>
        </authorList>
    </citation>
    <scope>NUCLEOTIDE SEQUENCE [LARGE SCALE GENOMIC DNA]</scope>
    <source>
        <strain evidence="3 4">J8TS2</strain>
    </source>
</reference>
<organism evidence="3 4">
    <name type="scientific">Lederbergia ruris</name>
    <dbReference type="NCBI Taxonomy" id="217495"/>
    <lineage>
        <taxon>Bacteria</taxon>
        <taxon>Bacillati</taxon>
        <taxon>Bacillota</taxon>
        <taxon>Bacilli</taxon>
        <taxon>Bacillales</taxon>
        <taxon>Bacillaceae</taxon>
        <taxon>Lederbergia</taxon>
    </lineage>
</organism>
<dbReference type="SUPFAM" id="SSF53850">
    <property type="entry name" value="Periplasmic binding protein-like II"/>
    <property type="match status" value="1"/>
</dbReference>
<keyword evidence="2" id="KW-0732">Signal</keyword>
<accession>A0ABQ4KG02</accession>
<dbReference type="PANTHER" id="PTHR43649">
    <property type="entry name" value="ARABINOSE-BINDING PROTEIN-RELATED"/>
    <property type="match status" value="1"/>
</dbReference>
<dbReference type="PANTHER" id="PTHR43649:SF12">
    <property type="entry name" value="DIACETYLCHITOBIOSE BINDING PROTEIN DASA"/>
    <property type="match status" value="1"/>
</dbReference>
<dbReference type="Pfam" id="PF01547">
    <property type="entry name" value="SBP_bac_1"/>
    <property type="match status" value="1"/>
</dbReference>
<dbReference type="InterPro" id="IPR050490">
    <property type="entry name" value="Bact_solute-bd_prot1"/>
</dbReference>
<evidence type="ECO:0000313" key="3">
    <source>
        <dbReference type="EMBL" id="GIN56903.1"/>
    </source>
</evidence>